<dbReference type="Proteomes" id="UP001470230">
    <property type="component" value="Unassembled WGS sequence"/>
</dbReference>
<evidence type="ECO:0000313" key="2">
    <source>
        <dbReference type="Proteomes" id="UP001470230"/>
    </source>
</evidence>
<organism evidence="1 2">
    <name type="scientific">Tritrichomonas musculus</name>
    <dbReference type="NCBI Taxonomy" id="1915356"/>
    <lineage>
        <taxon>Eukaryota</taxon>
        <taxon>Metamonada</taxon>
        <taxon>Parabasalia</taxon>
        <taxon>Tritrichomonadida</taxon>
        <taxon>Tritrichomonadidae</taxon>
        <taxon>Tritrichomonas</taxon>
    </lineage>
</organism>
<sequence>MDQEQRGLLVIQLKQFASMRSLEIAKGNYDRLSLLLENSQKDVQIRELTLQNFRLSSQNTYANTNPFDGVTS</sequence>
<proteinExistence type="predicted"/>
<evidence type="ECO:0000313" key="1">
    <source>
        <dbReference type="EMBL" id="KAK8884970.1"/>
    </source>
</evidence>
<gene>
    <name evidence="1" type="ORF">M9Y10_044096</name>
</gene>
<comment type="caution">
    <text evidence="1">The sequence shown here is derived from an EMBL/GenBank/DDBJ whole genome shotgun (WGS) entry which is preliminary data.</text>
</comment>
<accession>A0ABR2K1H1</accession>
<reference evidence="1 2" key="1">
    <citation type="submission" date="2024-04" db="EMBL/GenBank/DDBJ databases">
        <title>Tritrichomonas musculus Genome.</title>
        <authorList>
            <person name="Alves-Ferreira E."/>
            <person name="Grigg M."/>
            <person name="Lorenzi H."/>
            <person name="Galac M."/>
        </authorList>
    </citation>
    <scope>NUCLEOTIDE SEQUENCE [LARGE SCALE GENOMIC DNA]</scope>
    <source>
        <strain evidence="1 2">EAF2021</strain>
    </source>
</reference>
<dbReference type="EMBL" id="JAPFFF010000008">
    <property type="protein sequence ID" value="KAK8884970.1"/>
    <property type="molecule type" value="Genomic_DNA"/>
</dbReference>
<name>A0ABR2K1H1_9EUKA</name>
<protein>
    <submittedName>
        <fullName evidence="1">Uncharacterized protein</fullName>
    </submittedName>
</protein>
<keyword evidence="2" id="KW-1185">Reference proteome</keyword>